<dbReference type="EMBL" id="BMKP01000002">
    <property type="protein sequence ID" value="GGF04757.1"/>
    <property type="molecule type" value="Genomic_DNA"/>
</dbReference>
<comment type="caution">
    <text evidence="1">The sequence shown here is derived from an EMBL/GenBank/DDBJ whole genome shotgun (WGS) entry which is preliminary data.</text>
</comment>
<gene>
    <name evidence="1" type="ORF">GCM10011518_12500</name>
</gene>
<dbReference type="Proteomes" id="UP000655016">
    <property type="component" value="Unassembled WGS sequence"/>
</dbReference>
<evidence type="ECO:0000313" key="2">
    <source>
        <dbReference type="Proteomes" id="UP000655016"/>
    </source>
</evidence>
<evidence type="ECO:0000313" key="1">
    <source>
        <dbReference type="EMBL" id="GGF04757.1"/>
    </source>
</evidence>
<name>A0ABQ1TZA2_9FLAO</name>
<proteinExistence type="predicted"/>
<dbReference type="RefSeq" id="WP_163393468.1">
    <property type="nucleotide sequence ID" value="NZ_BMKP01000002.1"/>
</dbReference>
<keyword evidence="2" id="KW-1185">Reference proteome</keyword>
<sequence>MIVFATPEFRKEYDKLIKNNSYKDFTQDIINSYFGKEFDVCLSGTRLNGNSINPFIKKRINGSGGGRLYLLAVISKESIYFTFLSPKSGSHGSDNLTDEKIAELLETVYDCIKKSDLFTVTTSENNRDLIFTPFVEEENVSKKFIAEEIRYYYEYELECIWCQTADNDPCIEIGELLSKVGTTLKDVYPKKDFTFDVYYKEENISNTSTFIVENKMINEDAYSQINIDHCIMSLQNNLYKIEHEWEDEIFNKKYFVLEYKESN</sequence>
<protein>
    <submittedName>
        <fullName evidence="1">Uncharacterized protein</fullName>
    </submittedName>
</protein>
<accession>A0ABQ1TZA2</accession>
<organism evidence="1 2">
    <name type="scientific">Flavobacterium limi</name>
    <dbReference type="NCBI Taxonomy" id="2045105"/>
    <lineage>
        <taxon>Bacteria</taxon>
        <taxon>Pseudomonadati</taxon>
        <taxon>Bacteroidota</taxon>
        <taxon>Flavobacteriia</taxon>
        <taxon>Flavobacteriales</taxon>
        <taxon>Flavobacteriaceae</taxon>
        <taxon>Flavobacterium</taxon>
    </lineage>
</organism>
<reference evidence="2" key="1">
    <citation type="journal article" date="2019" name="Int. J. Syst. Evol. Microbiol.">
        <title>The Global Catalogue of Microorganisms (GCM) 10K type strain sequencing project: providing services to taxonomists for standard genome sequencing and annotation.</title>
        <authorList>
            <consortium name="The Broad Institute Genomics Platform"/>
            <consortium name="The Broad Institute Genome Sequencing Center for Infectious Disease"/>
            <person name="Wu L."/>
            <person name="Ma J."/>
        </authorList>
    </citation>
    <scope>NUCLEOTIDE SEQUENCE [LARGE SCALE GENOMIC DNA]</scope>
    <source>
        <strain evidence="2">CGMCC 1.16060</strain>
    </source>
</reference>